<dbReference type="EMBL" id="BNBC01000001">
    <property type="protein sequence ID" value="GHE52617.1"/>
    <property type="molecule type" value="Genomic_DNA"/>
</dbReference>
<dbReference type="Proteomes" id="UP000641386">
    <property type="component" value="Unassembled WGS sequence"/>
</dbReference>
<protein>
    <recommendedName>
        <fullName evidence="4">ATP-binding protein</fullName>
    </recommendedName>
</protein>
<feature type="region of interest" description="Disordered" evidence="1">
    <location>
        <begin position="1"/>
        <end position="32"/>
    </location>
</feature>
<gene>
    <name evidence="2" type="ORF">GCM10014715_01690</name>
</gene>
<evidence type="ECO:0000256" key="1">
    <source>
        <dbReference type="SAM" id="MobiDB-lite"/>
    </source>
</evidence>
<evidence type="ECO:0008006" key="4">
    <source>
        <dbReference type="Google" id="ProtNLM"/>
    </source>
</evidence>
<dbReference type="AlphaFoldDB" id="A0A919DKU7"/>
<proteinExistence type="predicted"/>
<name>A0A919DKU7_9ACTN</name>
<dbReference type="InterPro" id="IPR050267">
    <property type="entry name" value="Anti-sigma-factor_SerPK"/>
</dbReference>
<dbReference type="Gene3D" id="3.30.565.10">
    <property type="entry name" value="Histidine kinase-like ATPase, C-terminal domain"/>
    <property type="match status" value="1"/>
</dbReference>
<evidence type="ECO:0000313" key="3">
    <source>
        <dbReference type="Proteomes" id="UP000641386"/>
    </source>
</evidence>
<accession>A0A919DKU7</accession>
<organism evidence="2 3">
    <name type="scientific">Streptomyces spiralis</name>
    <dbReference type="NCBI Taxonomy" id="66376"/>
    <lineage>
        <taxon>Bacteria</taxon>
        <taxon>Bacillati</taxon>
        <taxon>Actinomycetota</taxon>
        <taxon>Actinomycetes</taxon>
        <taxon>Kitasatosporales</taxon>
        <taxon>Streptomycetaceae</taxon>
        <taxon>Streptomyces</taxon>
    </lineage>
</organism>
<dbReference type="PANTHER" id="PTHR35526:SF3">
    <property type="entry name" value="ANTI-SIGMA-F FACTOR RSBW"/>
    <property type="match status" value="1"/>
</dbReference>
<dbReference type="PANTHER" id="PTHR35526">
    <property type="entry name" value="ANTI-SIGMA-F FACTOR RSBW-RELATED"/>
    <property type="match status" value="1"/>
</dbReference>
<dbReference type="InterPro" id="IPR036890">
    <property type="entry name" value="HATPase_C_sf"/>
</dbReference>
<keyword evidence="3" id="KW-1185">Reference proteome</keyword>
<reference evidence="2" key="2">
    <citation type="submission" date="2020-09" db="EMBL/GenBank/DDBJ databases">
        <authorList>
            <person name="Sun Q."/>
            <person name="Ohkuma M."/>
        </authorList>
    </citation>
    <scope>NUCLEOTIDE SEQUENCE</scope>
    <source>
        <strain evidence="2">JCM 3302</strain>
    </source>
</reference>
<sequence>MVVSPQGKVEIPDIPAGPPLGTQHPPYRTTDVELPEGTTLGLFAGSPAPAGTSERSPAARILHQVLSSNPYRALEDRCEAFIRAYEPATGEGFLLLLARTRALSMDRVAAWTFPPDPAVVATARSLSLRQLAGWGLEELDFTTELIVSELVTDAIRHGAGPVGLRLILDRGLICEVSDGSSTAPHLRYA</sequence>
<comment type="caution">
    <text evidence="2">The sequence shown here is derived from an EMBL/GenBank/DDBJ whole genome shotgun (WGS) entry which is preliminary data.</text>
</comment>
<reference evidence="2" key="1">
    <citation type="journal article" date="2014" name="Int. J. Syst. Evol. Microbiol.">
        <title>Complete genome sequence of Corynebacterium casei LMG S-19264T (=DSM 44701T), isolated from a smear-ripened cheese.</title>
        <authorList>
            <consortium name="US DOE Joint Genome Institute (JGI-PGF)"/>
            <person name="Walter F."/>
            <person name="Albersmeier A."/>
            <person name="Kalinowski J."/>
            <person name="Ruckert C."/>
        </authorList>
    </citation>
    <scope>NUCLEOTIDE SEQUENCE</scope>
    <source>
        <strain evidence="2">JCM 3302</strain>
    </source>
</reference>
<evidence type="ECO:0000313" key="2">
    <source>
        <dbReference type="EMBL" id="GHE52617.1"/>
    </source>
</evidence>